<feature type="compositionally biased region" description="Acidic residues" evidence="1">
    <location>
        <begin position="57"/>
        <end position="70"/>
    </location>
</feature>
<feature type="compositionally biased region" description="Acidic residues" evidence="1">
    <location>
        <begin position="90"/>
        <end position="105"/>
    </location>
</feature>
<protein>
    <submittedName>
        <fullName evidence="2">Uncharacterized protein</fullName>
    </submittedName>
</protein>
<gene>
    <name evidence="2" type="ORF">PSALAMII_LOCUS7856</name>
</gene>
<evidence type="ECO:0000313" key="2">
    <source>
        <dbReference type="EMBL" id="CAG8398625.1"/>
    </source>
</evidence>
<dbReference type="AlphaFoldDB" id="A0A9W4JGS0"/>
<reference evidence="2" key="1">
    <citation type="submission" date="2021-07" db="EMBL/GenBank/DDBJ databases">
        <authorList>
            <person name="Branca A.L. A."/>
        </authorList>
    </citation>
    <scope>NUCLEOTIDE SEQUENCE</scope>
</reference>
<evidence type="ECO:0000256" key="1">
    <source>
        <dbReference type="SAM" id="MobiDB-lite"/>
    </source>
</evidence>
<proteinExistence type="predicted"/>
<feature type="region of interest" description="Disordered" evidence="1">
    <location>
        <begin position="1"/>
        <end position="135"/>
    </location>
</feature>
<organism evidence="2 3">
    <name type="scientific">Penicillium salamii</name>
    <dbReference type="NCBI Taxonomy" id="1612424"/>
    <lineage>
        <taxon>Eukaryota</taxon>
        <taxon>Fungi</taxon>
        <taxon>Dikarya</taxon>
        <taxon>Ascomycota</taxon>
        <taxon>Pezizomycotina</taxon>
        <taxon>Eurotiomycetes</taxon>
        <taxon>Eurotiomycetidae</taxon>
        <taxon>Eurotiales</taxon>
        <taxon>Aspergillaceae</taxon>
        <taxon>Penicillium</taxon>
    </lineage>
</organism>
<dbReference type="InterPro" id="IPR012808">
    <property type="entry name" value="CHP02453"/>
</dbReference>
<evidence type="ECO:0000313" key="3">
    <source>
        <dbReference type="Proteomes" id="UP001152646"/>
    </source>
</evidence>
<feature type="compositionally biased region" description="Basic and acidic residues" evidence="1">
    <location>
        <begin position="125"/>
        <end position="135"/>
    </location>
</feature>
<dbReference type="PANTHER" id="PTHR36452">
    <property type="entry name" value="CHROMOSOME 12, WHOLE GENOME SHOTGUN SEQUENCE"/>
    <property type="match status" value="1"/>
</dbReference>
<name>A0A9W4JGS0_9EURO</name>
<feature type="compositionally biased region" description="Polar residues" evidence="1">
    <location>
        <begin position="37"/>
        <end position="52"/>
    </location>
</feature>
<dbReference type="PANTHER" id="PTHR36452:SF1">
    <property type="entry name" value="DUF2461 DOMAIN-CONTAINING PROTEIN"/>
    <property type="match status" value="1"/>
</dbReference>
<dbReference type="OrthoDB" id="3142841at2759"/>
<sequence length="197" mass="21333">MARPSDAVSPEAPVASKRRASARLSAAEPEVKRIKSNTDLSLRQARSTTSKSKYFEAEDSDPDSEPDSESGESGGESAESVYEEAKDESSSADEAEPEELSESEEDTKKPTRGKKPATGNTNALKKKELWREGVKVDLEPGQEVVIAKPKARDAGDTPYEDETLHPNTRLFLIDLAANNDRQWLKGASIPCSRGVAG</sequence>
<comment type="caution">
    <text evidence="2">The sequence shown here is derived from an EMBL/GenBank/DDBJ whole genome shotgun (WGS) entry which is preliminary data.</text>
</comment>
<dbReference type="EMBL" id="CAJVPA010000203">
    <property type="protein sequence ID" value="CAG8398625.1"/>
    <property type="molecule type" value="Genomic_DNA"/>
</dbReference>
<accession>A0A9W4JGS0</accession>
<dbReference type="Proteomes" id="UP001152646">
    <property type="component" value="Unassembled WGS sequence"/>
</dbReference>